<reference evidence="2 3" key="1">
    <citation type="journal article" date="2017" name="Curr. Microbiol.">
        <title>Mucilaginibacter ginsenosidivorans sp. nov., Isolated from Soil of Ginseng Field.</title>
        <authorList>
            <person name="Kim M.M."/>
            <person name="Siddiqi M.Z."/>
            <person name="Im W.T."/>
        </authorList>
    </citation>
    <scope>NUCLEOTIDE SEQUENCE [LARGE SCALE GENOMIC DNA]</scope>
    <source>
        <strain evidence="2 3">Gsoil 3017</strain>
    </source>
</reference>
<dbReference type="AlphaFoldDB" id="A0A5B8V383"/>
<dbReference type="OrthoDB" id="668980at2"/>
<protein>
    <recommendedName>
        <fullName evidence="4">Porin family protein</fullName>
    </recommendedName>
</protein>
<dbReference type="EMBL" id="CP042436">
    <property type="protein sequence ID" value="QEC65151.1"/>
    <property type="molecule type" value="Genomic_DNA"/>
</dbReference>
<accession>A0A5B8V383</accession>
<evidence type="ECO:0000313" key="3">
    <source>
        <dbReference type="Proteomes" id="UP000321479"/>
    </source>
</evidence>
<feature type="chain" id="PRO_5022991268" description="Porin family protein" evidence="1">
    <location>
        <begin position="21"/>
        <end position="175"/>
    </location>
</feature>
<sequence>MKKLLLTLIILSGTAVCCFAQETTTVSNSSTGAGVKFSIGAEAALPVGDISNLYSYVIGGSVKAEIPTANHTFLTLSAGYNSWMVKSDLKGLLGSSSTGFVPLKAGIKYYSDGNFFLEGQAGIVFSTESDGGHAFVFSPGIGYTFNGGFEAGLRYEGWSNGGTTSQVGLRLAYRF</sequence>
<keyword evidence="1" id="KW-0732">Signal</keyword>
<feature type="signal peptide" evidence="1">
    <location>
        <begin position="1"/>
        <end position="20"/>
    </location>
</feature>
<keyword evidence="3" id="KW-1185">Reference proteome</keyword>
<organism evidence="2 3">
    <name type="scientific">Mucilaginibacter ginsenosidivorans</name>
    <dbReference type="NCBI Taxonomy" id="398053"/>
    <lineage>
        <taxon>Bacteria</taxon>
        <taxon>Pseudomonadati</taxon>
        <taxon>Bacteroidota</taxon>
        <taxon>Sphingobacteriia</taxon>
        <taxon>Sphingobacteriales</taxon>
        <taxon>Sphingobacteriaceae</taxon>
        <taxon>Mucilaginibacter</taxon>
    </lineage>
</organism>
<dbReference type="Proteomes" id="UP000321479">
    <property type="component" value="Chromosome"/>
</dbReference>
<gene>
    <name evidence="2" type="ORF">FRZ54_22120</name>
</gene>
<evidence type="ECO:0008006" key="4">
    <source>
        <dbReference type="Google" id="ProtNLM"/>
    </source>
</evidence>
<dbReference type="RefSeq" id="WP_147033982.1">
    <property type="nucleotide sequence ID" value="NZ_CP042436.1"/>
</dbReference>
<dbReference type="KEGG" id="mgin:FRZ54_22120"/>
<name>A0A5B8V383_9SPHI</name>
<evidence type="ECO:0000256" key="1">
    <source>
        <dbReference type="SAM" id="SignalP"/>
    </source>
</evidence>
<evidence type="ECO:0000313" key="2">
    <source>
        <dbReference type="EMBL" id="QEC65151.1"/>
    </source>
</evidence>
<proteinExistence type="predicted"/>